<comment type="caution">
    <text evidence="3">The sequence shown here is derived from an EMBL/GenBank/DDBJ whole genome shotgun (WGS) entry which is preliminary data.</text>
</comment>
<dbReference type="NCBIfam" id="NF010184">
    <property type="entry name" value="PRK13663.1"/>
    <property type="match status" value="1"/>
</dbReference>
<dbReference type="InterPro" id="IPR048441">
    <property type="entry name" value="DUF1846_C"/>
</dbReference>
<dbReference type="AlphaFoldDB" id="A0A1J4KLU1"/>
<feature type="domain" description="DUF1846" evidence="2">
    <location>
        <begin position="375"/>
        <end position="537"/>
    </location>
</feature>
<organism evidence="3 4">
    <name type="scientific">Tritrichomonas foetus</name>
    <dbReference type="NCBI Taxonomy" id="1144522"/>
    <lineage>
        <taxon>Eukaryota</taxon>
        <taxon>Metamonada</taxon>
        <taxon>Parabasalia</taxon>
        <taxon>Tritrichomonadida</taxon>
        <taxon>Tritrichomonadidae</taxon>
        <taxon>Tritrichomonas</taxon>
    </lineage>
</organism>
<dbReference type="Gene3D" id="3.10.630.10">
    <property type="entry name" value="dip2346 domain like"/>
    <property type="match status" value="1"/>
</dbReference>
<evidence type="ECO:0008006" key="5">
    <source>
        <dbReference type="Google" id="ProtNLM"/>
    </source>
</evidence>
<accession>A0A1J4KLU1</accession>
<sequence>MDMSNPPPDSPLSPPRSASMSLIRAELARQLITATSSIGFDNKKYIETQKKKILERLSKSDNKLYIEFGGKLLFDFHAARVLPGYDPNVKIHLLSELSSDCDIILCVNADDIEHHKVRADFGITYHEDVMKMIDDLRNMGILITAVVITQFTEQPGAKSFKQRLENRDILVYTHPKIPGYPDDLDTIVSDNGYGKCTYIETTKRIVVVTAPGPGSGKLATCLSQLYHEYRRGVKAGYAKFETFPVWNIPLKHPINVAYEAATLDLNDNNLIDGFHKAAYGVQSVNYNRDIAAYPLLKCIMERITNGECPYKSPTDMGVNCIADGIVNENICCDASKQEIIRRYFRCLNEFSMGSIPQDTIFKAKELMDEVGVNEKDRDVVPQAREAAEEAKLMPGKGNHGIYCGAAIRLPTGEIIKGRNSPYLHSASAVIISAAKKLAEIPEDMKILSPQVLDSIALMKSHIYHSDEPSLDVTELLIALSVVQPMNTSIDPIMKRLPELYGCEMHLTHIPSTGDENGLRKLGIRFTYDPNHSSRNLFNL</sequence>
<feature type="domain" description="DUF1846" evidence="1">
    <location>
        <begin position="38"/>
        <end position="370"/>
    </location>
</feature>
<dbReference type="OrthoDB" id="10261092at2759"/>
<dbReference type="RefSeq" id="XP_068365415.1">
    <property type="nucleotide sequence ID" value="XM_068499896.1"/>
</dbReference>
<reference evidence="3" key="1">
    <citation type="submission" date="2016-10" db="EMBL/GenBank/DDBJ databases">
        <authorList>
            <person name="Benchimol M."/>
            <person name="Almeida L.G."/>
            <person name="Vasconcelos A.T."/>
            <person name="Perreira-Neves A."/>
            <person name="Rosa I.A."/>
            <person name="Tasca T."/>
            <person name="Bogo M.R."/>
            <person name="de Souza W."/>
        </authorList>
    </citation>
    <scope>NUCLEOTIDE SEQUENCE [LARGE SCALE GENOMIC DNA]</scope>
    <source>
        <strain evidence="3">K</strain>
    </source>
</reference>
<dbReference type="Gene3D" id="1.20.1570.10">
    <property type="entry name" value="dip2346 domain like"/>
    <property type="match status" value="1"/>
</dbReference>
<dbReference type="Pfam" id="PF20921">
    <property type="entry name" value="DUF1846_C"/>
    <property type="match status" value="1"/>
</dbReference>
<name>A0A1J4KLU1_9EUKA</name>
<dbReference type="Proteomes" id="UP000179807">
    <property type="component" value="Unassembled WGS sequence"/>
</dbReference>
<dbReference type="Pfam" id="PF08903">
    <property type="entry name" value="DUF1846"/>
    <property type="match status" value="1"/>
</dbReference>
<dbReference type="EMBL" id="MLAK01000567">
    <property type="protein sequence ID" value="OHT12279.1"/>
    <property type="molecule type" value="Genomic_DNA"/>
</dbReference>
<dbReference type="Gene3D" id="3.40.140.40">
    <property type="entry name" value="Domain of unknown function (DUF1846), C-terminal subdomain"/>
    <property type="match status" value="1"/>
</dbReference>
<protein>
    <recommendedName>
        <fullName evidence="5">ATP-dependent Zn protease</fullName>
    </recommendedName>
</protein>
<dbReference type="InterPro" id="IPR048496">
    <property type="entry name" value="DUF1846_N"/>
</dbReference>
<evidence type="ECO:0000259" key="1">
    <source>
        <dbReference type="Pfam" id="PF08903"/>
    </source>
</evidence>
<dbReference type="VEuPathDB" id="TrichDB:TRFO_17966"/>
<dbReference type="GeneID" id="94834600"/>
<keyword evidence="4" id="KW-1185">Reference proteome</keyword>
<evidence type="ECO:0000313" key="4">
    <source>
        <dbReference type="Proteomes" id="UP000179807"/>
    </source>
</evidence>
<proteinExistence type="predicted"/>
<gene>
    <name evidence="3" type="ORF">TRFO_17966</name>
</gene>
<evidence type="ECO:0000313" key="3">
    <source>
        <dbReference type="EMBL" id="OHT12279.1"/>
    </source>
</evidence>
<evidence type="ECO:0000259" key="2">
    <source>
        <dbReference type="Pfam" id="PF20921"/>
    </source>
</evidence>